<name>A0A0W8I2H2_9MICO</name>
<protein>
    <submittedName>
        <fullName evidence="1">Uncharacterized protein</fullName>
    </submittedName>
</protein>
<evidence type="ECO:0000313" key="2">
    <source>
        <dbReference type="Proteomes" id="UP000054837"/>
    </source>
</evidence>
<dbReference type="STRING" id="767452.AVL62_08350"/>
<evidence type="ECO:0000313" key="1">
    <source>
        <dbReference type="EMBL" id="KUG51936.1"/>
    </source>
</evidence>
<dbReference type="EMBL" id="LQBL01000031">
    <property type="protein sequence ID" value="KUG51936.1"/>
    <property type="molecule type" value="Genomic_DNA"/>
</dbReference>
<keyword evidence="2" id="KW-1185">Reference proteome</keyword>
<dbReference type="InterPro" id="IPR011009">
    <property type="entry name" value="Kinase-like_dom_sf"/>
</dbReference>
<dbReference type="AlphaFoldDB" id="A0A0W8I2H2"/>
<reference evidence="1 2" key="1">
    <citation type="submission" date="2015-12" db="EMBL/GenBank/DDBJ databases">
        <title>Serinicoccus chungangenesis strain CD08_5 genome sequencing and assembly.</title>
        <authorList>
            <person name="Chander A.M."/>
            <person name="Kaur G."/>
            <person name="Nair G.R."/>
            <person name="Dhawan D.K."/>
            <person name="Kochhar R.K."/>
            <person name="Mayilraj S."/>
            <person name="Bhadada S.K."/>
        </authorList>
    </citation>
    <scope>NUCLEOTIDE SEQUENCE [LARGE SCALE GENOMIC DNA]</scope>
    <source>
        <strain evidence="1 2">CD08_5</strain>
    </source>
</reference>
<dbReference type="Proteomes" id="UP000054837">
    <property type="component" value="Unassembled WGS sequence"/>
</dbReference>
<organism evidence="1 2">
    <name type="scientific">Serinicoccus chungangensis</name>
    <dbReference type="NCBI Taxonomy" id="767452"/>
    <lineage>
        <taxon>Bacteria</taxon>
        <taxon>Bacillati</taxon>
        <taxon>Actinomycetota</taxon>
        <taxon>Actinomycetes</taxon>
        <taxon>Micrococcales</taxon>
        <taxon>Ornithinimicrobiaceae</taxon>
        <taxon>Serinicoccus</taxon>
    </lineage>
</organism>
<sequence length="393" mass="41886">MPKPTARDRVRRASSSLPGAVRVRGAAARVRGAAGRARGAWLRTRERRAAWRADPHVVALDLVRQVERVAPDLPRRHLPRTFVADGRALLPAPAPELVHSLLPGSPAPVTGAERLAAPVAADAVVLAKFALLGGVKLRAAYASRRLTLAVDGSGDLVRQGRIRASHRVVGASDPDLIPPLVAHGVLPDGACWLVEGWVDGAPLATGVSLATAAAELLERLRQVHVAHGVEQLRLVDWWDAPRRARWQETVGTGIVPPPVADAVEGLLAAGGTVATSWCHGDLVASNVLRTPEGLVLVDWERAGVAPVMLDAARLHLFSGDPGRTLGDVRDRWAWPLAPGELGHAQQLALAHAFQLSAYALRRAGLEGHPRSAVYERQAGRSVQRLAQVLDLPL</sequence>
<dbReference type="OrthoDB" id="5139269at2"/>
<dbReference type="RefSeq" id="WP_058892231.1">
    <property type="nucleotide sequence ID" value="NZ_LQBL01000031.1"/>
</dbReference>
<gene>
    <name evidence="1" type="ORF">AVL62_08350</name>
</gene>
<accession>A0A0W8I2H2</accession>
<proteinExistence type="predicted"/>
<dbReference type="SUPFAM" id="SSF56112">
    <property type="entry name" value="Protein kinase-like (PK-like)"/>
    <property type="match status" value="1"/>
</dbReference>
<comment type="caution">
    <text evidence="1">The sequence shown here is derived from an EMBL/GenBank/DDBJ whole genome shotgun (WGS) entry which is preliminary data.</text>
</comment>
<dbReference type="Gene3D" id="3.90.1200.10">
    <property type="match status" value="1"/>
</dbReference>